<dbReference type="Gene3D" id="1.20.1050.10">
    <property type="match status" value="1"/>
</dbReference>
<dbReference type="InterPro" id="IPR036249">
    <property type="entry name" value="Thioredoxin-like_sf"/>
</dbReference>
<dbReference type="SUPFAM" id="SSF47616">
    <property type="entry name" value="GST C-terminal domain-like"/>
    <property type="match status" value="1"/>
</dbReference>
<dbReference type="InterPro" id="IPR004045">
    <property type="entry name" value="Glutathione_S-Trfase_N"/>
</dbReference>
<feature type="domain" description="GST N-terminal" evidence="1">
    <location>
        <begin position="6"/>
        <end position="67"/>
    </location>
</feature>
<dbReference type="CDD" id="cd00299">
    <property type="entry name" value="GST_C_family"/>
    <property type="match status" value="1"/>
</dbReference>
<evidence type="ECO:0000313" key="3">
    <source>
        <dbReference type="EMBL" id="KAF7355287.1"/>
    </source>
</evidence>
<feature type="domain" description="DUF7962" evidence="2">
    <location>
        <begin position="168"/>
        <end position="232"/>
    </location>
</feature>
<dbReference type="EMBL" id="JACAZH010000011">
    <property type="protein sequence ID" value="KAF7355287.1"/>
    <property type="molecule type" value="Genomic_DNA"/>
</dbReference>
<reference evidence="3" key="1">
    <citation type="submission" date="2020-05" db="EMBL/GenBank/DDBJ databases">
        <title>Mycena genomes resolve the evolution of fungal bioluminescence.</title>
        <authorList>
            <person name="Tsai I.J."/>
        </authorList>
    </citation>
    <scope>NUCLEOTIDE SEQUENCE</scope>
    <source>
        <strain evidence="3">160909Yilan</strain>
    </source>
</reference>
<dbReference type="Gene3D" id="3.40.30.110">
    <property type="match status" value="2"/>
</dbReference>
<accession>A0A8H7D0U5</accession>
<dbReference type="AlphaFoldDB" id="A0A8H7D0U5"/>
<keyword evidence="3" id="KW-0808">Transferase</keyword>
<protein>
    <submittedName>
        <fullName evidence="3">Glutathione S-transferase</fullName>
    </submittedName>
</protein>
<dbReference type="Pfam" id="PF13417">
    <property type="entry name" value="GST_N_3"/>
    <property type="match status" value="1"/>
</dbReference>
<name>A0A8H7D0U5_9AGAR</name>
<dbReference type="SUPFAM" id="SSF52833">
    <property type="entry name" value="Thioredoxin-like"/>
    <property type="match status" value="1"/>
</dbReference>
<dbReference type="OrthoDB" id="202840at2759"/>
<dbReference type="InterPro" id="IPR036282">
    <property type="entry name" value="Glutathione-S-Trfase_C_sf"/>
</dbReference>
<keyword evidence="4" id="KW-1185">Reference proteome</keyword>
<evidence type="ECO:0000259" key="2">
    <source>
        <dbReference type="Pfam" id="PF25907"/>
    </source>
</evidence>
<dbReference type="Pfam" id="PF25907">
    <property type="entry name" value="DUF7962"/>
    <property type="match status" value="1"/>
</dbReference>
<sequence length="353" mass="38949">MSVIIYRYNTSPYSAKIENVLLFKNILYEQVNVANVLPRPEITDLLGLTHRRIPILAIGNDIYCDTSARASFPPSQNYGTIFPNKKHGGGGDTGLIKAFVFQWVDETLFPLGVGLVPWASIPPAFPQRSRIQAMVAQRGNFPQLAIQPFGSPALHLQSAHPANPQQSLLEEQLSDGRDWLFETQTPSLADISVHFLLVWIKHRIPGSETVLDANTIPKLLEWLARMTDCIEQLKQKQPAIPELSGSDAAAQIVAAAFEPYTVVGFNEREAERLGLKVGDEVSVSRNDDTGASAFEFTSPMVEGWSAHKFGTVGKLVALNREEFVIETTGSAGLVRCHFPRIGFATRLVSELKK</sequence>
<proteinExistence type="predicted"/>
<evidence type="ECO:0000313" key="4">
    <source>
        <dbReference type="Proteomes" id="UP000623467"/>
    </source>
</evidence>
<gene>
    <name evidence="3" type="ORF">MSAN_01445000</name>
</gene>
<evidence type="ECO:0000259" key="1">
    <source>
        <dbReference type="Pfam" id="PF13417"/>
    </source>
</evidence>
<dbReference type="InterPro" id="IPR058268">
    <property type="entry name" value="DUF7962"/>
</dbReference>
<dbReference type="GO" id="GO:0016740">
    <property type="term" value="F:transferase activity"/>
    <property type="evidence" value="ECO:0007669"/>
    <property type="project" value="UniProtKB-KW"/>
</dbReference>
<comment type="caution">
    <text evidence="3">The sequence shown here is derived from an EMBL/GenBank/DDBJ whole genome shotgun (WGS) entry which is preliminary data.</text>
</comment>
<dbReference type="Proteomes" id="UP000623467">
    <property type="component" value="Unassembled WGS sequence"/>
</dbReference>
<organism evidence="3 4">
    <name type="scientific">Mycena sanguinolenta</name>
    <dbReference type="NCBI Taxonomy" id="230812"/>
    <lineage>
        <taxon>Eukaryota</taxon>
        <taxon>Fungi</taxon>
        <taxon>Dikarya</taxon>
        <taxon>Basidiomycota</taxon>
        <taxon>Agaricomycotina</taxon>
        <taxon>Agaricomycetes</taxon>
        <taxon>Agaricomycetidae</taxon>
        <taxon>Agaricales</taxon>
        <taxon>Marasmiineae</taxon>
        <taxon>Mycenaceae</taxon>
        <taxon>Mycena</taxon>
    </lineage>
</organism>